<accession>A0A8U8BWZ8</accession>
<dbReference type="Proteomes" id="UP000694382">
    <property type="component" value="Unassembled WGS sequence"/>
</dbReference>
<name>A0A8U8BWZ8_GEOPR</name>
<reference evidence="2" key="1">
    <citation type="submission" date="2025-08" db="UniProtKB">
        <authorList>
            <consortium name="Ensembl"/>
        </authorList>
    </citation>
    <scope>IDENTIFICATION</scope>
</reference>
<dbReference type="Ensembl" id="ENSCPVT00000025543.1">
    <property type="protein sequence ID" value="ENSCPVP00000026085.1"/>
    <property type="gene ID" value="ENSCPVG00000017381.1"/>
</dbReference>
<evidence type="ECO:0000313" key="3">
    <source>
        <dbReference type="Proteomes" id="UP000694382"/>
    </source>
</evidence>
<feature type="compositionally biased region" description="Low complexity" evidence="1">
    <location>
        <begin position="104"/>
        <end position="114"/>
    </location>
</feature>
<feature type="compositionally biased region" description="Low complexity" evidence="1">
    <location>
        <begin position="172"/>
        <end position="183"/>
    </location>
</feature>
<evidence type="ECO:0000256" key="1">
    <source>
        <dbReference type="SAM" id="MobiDB-lite"/>
    </source>
</evidence>
<organism evidence="2 3">
    <name type="scientific">Geospiza parvula</name>
    <name type="common">Small tree-finch</name>
    <name type="synonym">Camarhynchus parvulus</name>
    <dbReference type="NCBI Taxonomy" id="87175"/>
    <lineage>
        <taxon>Eukaryota</taxon>
        <taxon>Metazoa</taxon>
        <taxon>Chordata</taxon>
        <taxon>Craniata</taxon>
        <taxon>Vertebrata</taxon>
        <taxon>Euteleostomi</taxon>
        <taxon>Archelosauria</taxon>
        <taxon>Archosauria</taxon>
        <taxon>Dinosauria</taxon>
        <taxon>Saurischia</taxon>
        <taxon>Theropoda</taxon>
        <taxon>Coelurosauria</taxon>
        <taxon>Aves</taxon>
        <taxon>Neognathae</taxon>
        <taxon>Neoaves</taxon>
        <taxon>Telluraves</taxon>
        <taxon>Australaves</taxon>
        <taxon>Passeriformes</taxon>
        <taxon>Thraupidae</taxon>
        <taxon>Camarhynchus</taxon>
    </lineage>
</organism>
<sequence length="375" mass="39677">MGRGRGEQSPIRALLLPFRRLLQSEPPRLKRGGSVSGPRPPRRVAVSSSTSGAFIRAARRGDAPGGVSLPPGSGPRSAQPRRRPVARPRPVGGRVLSALGGGSAPAESRSAPRARLCRGGARPSLWNPGRGPRDEREREREREREKGASPEREKREAKPRASTSEWRKAAQRSRLLARGVAGRAGRRGRPSPRASVPRAWRRSPPQAPPGREAAPAAAAGARRAAAPAAAASSSAMPLPRVGAAREPRGGRARRGARSPAGRARPGRRCRPRGAAVGGGYLVDPASSICLSQSLSHACLSTHGRYSETANGSLNQLWFLWSLLSRSLDNLEPIARPRGGDDPFECLPYQLSMVLSVPTMVTTGDGESGFDSGEGA</sequence>
<feature type="compositionally biased region" description="Low complexity" evidence="1">
    <location>
        <begin position="65"/>
        <end position="78"/>
    </location>
</feature>
<keyword evidence="3" id="KW-1185">Reference proteome</keyword>
<reference evidence="2" key="2">
    <citation type="submission" date="2025-09" db="UniProtKB">
        <authorList>
            <consortium name="Ensembl"/>
        </authorList>
    </citation>
    <scope>IDENTIFICATION</scope>
</reference>
<dbReference type="AlphaFoldDB" id="A0A8U8BWZ8"/>
<protein>
    <submittedName>
        <fullName evidence="2">Uncharacterized protein</fullName>
    </submittedName>
</protein>
<evidence type="ECO:0000313" key="2">
    <source>
        <dbReference type="Ensembl" id="ENSCPVP00000026085.1"/>
    </source>
</evidence>
<proteinExistence type="predicted"/>
<feature type="region of interest" description="Disordered" evidence="1">
    <location>
        <begin position="23"/>
        <end position="274"/>
    </location>
</feature>
<feature type="compositionally biased region" description="Basic and acidic residues" evidence="1">
    <location>
        <begin position="131"/>
        <end position="159"/>
    </location>
</feature>
<feature type="compositionally biased region" description="Low complexity" evidence="1">
    <location>
        <begin position="191"/>
        <end position="242"/>
    </location>
</feature>